<keyword evidence="1" id="KW-0597">Phosphoprotein</keyword>
<dbReference type="InterPro" id="IPR014626">
    <property type="entry name" value="Sig_transdc_resp-reg_put"/>
</dbReference>
<protein>
    <submittedName>
        <fullName evidence="4">HD-like signal output (HDOD) domain, no enzymatic activity</fullName>
    </submittedName>
</protein>
<accession>A0A1H4EG38</accession>
<sequence>MNAPCIVFVDNEPGVLNALRRLLRLSHRDWDMHFFSSPVQALDQLDSLTPWVVVADRNMSEMDGIELLGHVADTAPEAIRVLLSGDAQMESAIRATAAAHLVIRKPFEREVIDDLLTRARVLHQLPLSVTLRGRLGQQESLPVLPEVYQQITHVLEQQEPDVAEVAELIRHDQVLLSRVLQLVNSPFFGFNSRTHDVEVAVMRLGLQTIHNLVLIIELYQHNSTVPRALGDRLMRDALLLAEHVGTLADSRGVSRNIRNLAVVSALLHNIGVLLLGADSQEYNIASAYLLELWGFESEVIEAIQHQLDPDLPYDCEPATEILNAAVKLQYGTLNDAIEANGD</sequence>
<dbReference type="EMBL" id="FNRJ01000008">
    <property type="protein sequence ID" value="SEA83212.1"/>
    <property type="molecule type" value="Genomic_DNA"/>
</dbReference>
<dbReference type="STRING" id="1122198.SAMN02745729_10839"/>
<dbReference type="InterPro" id="IPR001789">
    <property type="entry name" value="Sig_transdc_resp-reg_receiver"/>
</dbReference>
<proteinExistence type="predicted"/>
<dbReference type="InterPro" id="IPR013976">
    <property type="entry name" value="HDOD"/>
</dbReference>
<dbReference type="SUPFAM" id="SSF52172">
    <property type="entry name" value="CheY-like"/>
    <property type="match status" value="1"/>
</dbReference>
<dbReference type="RefSeq" id="WP_091826593.1">
    <property type="nucleotide sequence ID" value="NZ_FNRJ01000008.1"/>
</dbReference>
<feature type="modified residue" description="4-aspartylphosphate" evidence="1">
    <location>
        <position position="56"/>
    </location>
</feature>
<dbReference type="GO" id="GO:0000160">
    <property type="term" value="P:phosphorelay signal transduction system"/>
    <property type="evidence" value="ECO:0007669"/>
    <property type="project" value="InterPro"/>
</dbReference>
<dbReference type="SMART" id="SM00448">
    <property type="entry name" value="REC"/>
    <property type="match status" value="1"/>
</dbReference>
<dbReference type="PANTHER" id="PTHR33525">
    <property type="match status" value="1"/>
</dbReference>
<evidence type="ECO:0000259" key="2">
    <source>
        <dbReference type="PROSITE" id="PS50110"/>
    </source>
</evidence>
<feature type="domain" description="HDOD" evidence="3">
    <location>
        <begin position="141"/>
        <end position="325"/>
    </location>
</feature>
<evidence type="ECO:0000256" key="1">
    <source>
        <dbReference type="PROSITE-ProRule" id="PRU00169"/>
    </source>
</evidence>
<name>A0A1H4EG38_9GAMM</name>
<dbReference type="PROSITE" id="PS50110">
    <property type="entry name" value="RESPONSE_REGULATORY"/>
    <property type="match status" value="1"/>
</dbReference>
<dbReference type="Gene3D" id="3.40.50.2300">
    <property type="match status" value="1"/>
</dbReference>
<dbReference type="PIRSF" id="PIRSF036883">
    <property type="entry name" value="RR_HD-GYP_mod"/>
    <property type="match status" value="1"/>
</dbReference>
<evidence type="ECO:0000313" key="5">
    <source>
        <dbReference type="Proteomes" id="UP000242469"/>
    </source>
</evidence>
<organism evidence="4 5">
    <name type="scientific">Marinobacterium iners DSM 11526</name>
    <dbReference type="NCBI Taxonomy" id="1122198"/>
    <lineage>
        <taxon>Bacteria</taxon>
        <taxon>Pseudomonadati</taxon>
        <taxon>Pseudomonadota</taxon>
        <taxon>Gammaproteobacteria</taxon>
        <taxon>Oceanospirillales</taxon>
        <taxon>Oceanospirillaceae</taxon>
        <taxon>Marinobacterium</taxon>
    </lineage>
</organism>
<dbReference type="InterPro" id="IPR052340">
    <property type="entry name" value="RNase_Y/CdgJ"/>
</dbReference>
<dbReference type="OrthoDB" id="5755654at2"/>
<gene>
    <name evidence="4" type="ORF">SAMN02745729_10839</name>
</gene>
<dbReference type="Proteomes" id="UP000242469">
    <property type="component" value="Unassembled WGS sequence"/>
</dbReference>
<feature type="domain" description="Response regulatory" evidence="2">
    <location>
        <begin position="5"/>
        <end position="120"/>
    </location>
</feature>
<dbReference type="PROSITE" id="PS51833">
    <property type="entry name" value="HDOD"/>
    <property type="match status" value="1"/>
</dbReference>
<dbReference type="PANTHER" id="PTHR33525:SF5">
    <property type="entry name" value="TWO COMPONENT SIGNAL TRANSDUCTION SYSTEM RESPONSE REGULATOR"/>
    <property type="match status" value="1"/>
</dbReference>
<dbReference type="AlphaFoldDB" id="A0A1H4EG38"/>
<evidence type="ECO:0000313" key="4">
    <source>
        <dbReference type="EMBL" id="SEA83212.1"/>
    </source>
</evidence>
<dbReference type="Gene3D" id="1.10.3210.10">
    <property type="entry name" value="Hypothetical protein af1432"/>
    <property type="match status" value="1"/>
</dbReference>
<dbReference type="SUPFAM" id="SSF109604">
    <property type="entry name" value="HD-domain/PDEase-like"/>
    <property type="match status" value="1"/>
</dbReference>
<reference evidence="5" key="1">
    <citation type="submission" date="2016-10" db="EMBL/GenBank/DDBJ databases">
        <authorList>
            <person name="Varghese N."/>
            <person name="Submissions S."/>
        </authorList>
    </citation>
    <scope>NUCLEOTIDE SEQUENCE [LARGE SCALE GENOMIC DNA]</scope>
    <source>
        <strain evidence="5">DSM 11526</strain>
    </source>
</reference>
<dbReference type="Pfam" id="PF08668">
    <property type="entry name" value="HDOD"/>
    <property type="match status" value="1"/>
</dbReference>
<keyword evidence="5" id="KW-1185">Reference proteome</keyword>
<dbReference type="InterPro" id="IPR011006">
    <property type="entry name" value="CheY-like_superfamily"/>
</dbReference>
<evidence type="ECO:0000259" key="3">
    <source>
        <dbReference type="PROSITE" id="PS51833"/>
    </source>
</evidence>
<dbReference type="Pfam" id="PF00072">
    <property type="entry name" value="Response_reg"/>
    <property type="match status" value="1"/>
</dbReference>